<dbReference type="Gene3D" id="1.10.3260.10">
    <property type="entry name" value="DNA ligase, ATP-dependent, N-terminal domain"/>
    <property type="match status" value="1"/>
</dbReference>
<sequence length="1397" mass="149285">MVQVIPTVGVEGDDGDKKRLAILKHFSRLVDPLAKKAKFLSAFQKKPSWAAQDELPATASGSLKAAPSGAHAVEEAVHVKEEGGLHTGSGGHHESTEGLVKQEKDLSLADLKAEDVKVKAEAAEEEPAQNGAAQAEVYTDRPGNDKDPESEVDISTSDSDVKPEELQAVKDELADCLQDSAKADEDTDRSHLEESVQQLISILGTETSTLEARRLLFKAGGDIERALNLHYNDSEAEATGSAAEASVKSEPGSIQKESKGPSATQELPRSPSAPRKDSAPSARAGKQPAAKRRAGGSAAGKQKQPPAKKLKVEDPHQRSIASFLARPTSRTAAAGSAPVVKTEEDPQEVNNSDSAVKVEEQEDPLAGVDVEGQMKLERAIQRAAAARKQKQQHKAEEEAVTDPNEGGFVKQGQDPSEAAAALGASAMVVADLSDADILVDANPEAETADVRSRRSSNAQHNSAGHEAKSIAGALCTRLQGQQPAGDVAQVKAEHDSSGAEAPVKQEEAEAVLSDVSMDEAAEREAEEIADRISTDPAAIVKLEGMPDVKLEDPAAEKQLRQLGMFSSARSNTKGVANALIEKRKVRQRKAGLGTPEEKSLITNSAADAAGPAQPKSPAPAQQNGAAENGAVTWQDGKPAPYLLIARAFAAMEGTTKRLKKDEIMVDAYRAILQRCPEDLLPAAYLTCGKIAPEHEGVELNVGGSVISAAIREATGVTRQRLHAMYDSLGDPGDVAEACRHTQTMLIQPAPLTVRSVYKSLRSMAEQKGSGATARRKQTILSLLRSCRQGPSATTTLLHALSMGDCETRYLVRTLVSNLRVGANWRSVIGALARATLLHSEATRPNKLRLDAAATAAIEAFHVCPSLDILVPTLMQYGAEQLHEHIALTPGVPLKPMLAGITEGVPDALKQLGVEDGLPFLAEYKYDGIRAQIHLLRNGSVCVFSRNCEDRSQAFPDVATAIRTAAEGGCKEVVLDAELVAIDRGKANELKSFQELSTRARGAIAASEVKVPVCVFAFDCLCVDGETLLKEPLEVRRARMAAALPNMQPGFVCLAKSHRLQGSKPASAQGAQQGSSNGASSPAKAAGAEEVHTSTAGDAVTDLVSDDEAVDSDGKESAVEAAQQASLSTLEKQAPGPEDIAMADGEPAAIQPGGEVQEATIEALIREHLQDALAAGTEGLMLKALTGPTASYQPSKRSTHWLKIKRDYCEELRDSLDLVPIGAWHGNGRKVGWYSPFLLAAYDPDTEEFQSVCRCMSGYTDAFYAEATERFKQKVLPEKRAYYSTNERPDVWFEPNEVWEIRGADLTLSAVHKSAYGLLHPTRGVSLRFPRFIRLRDDKNADDASTPEVIGQLFNAQTRKLQIAKETVAKRDEKDIPVENKADAEGLEEALPAEEENE</sequence>
<dbReference type="SUPFAM" id="SSF50249">
    <property type="entry name" value="Nucleic acid-binding proteins"/>
    <property type="match status" value="1"/>
</dbReference>
<feature type="region of interest" description="Disordered" evidence="6">
    <location>
        <begin position="481"/>
        <end position="511"/>
    </location>
</feature>
<dbReference type="EMBL" id="CAXHTA020000003">
    <property type="protein sequence ID" value="CAL5220167.1"/>
    <property type="molecule type" value="Genomic_DNA"/>
</dbReference>
<feature type="compositionally biased region" description="Low complexity" evidence="6">
    <location>
        <begin position="608"/>
        <end position="622"/>
    </location>
</feature>
<feature type="region of interest" description="Disordered" evidence="6">
    <location>
        <begin position="1062"/>
        <end position="1144"/>
    </location>
</feature>
<evidence type="ECO:0000313" key="8">
    <source>
        <dbReference type="EMBL" id="CAL5220167.1"/>
    </source>
</evidence>
<evidence type="ECO:0000256" key="3">
    <source>
        <dbReference type="ARBA" id="ARBA00022705"/>
    </source>
</evidence>
<evidence type="ECO:0000256" key="5">
    <source>
        <dbReference type="ARBA" id="ARBA00022840"/>
    </source>
</evidence>
<dbReference type="SUPFAM" id="SSF117018">
    <property type="entry name" value="ATP-dependent DNA ligase DNA-binding domain"/>
    <property type="match status" value="1"/>
</dbReference>
<feature type="domain" description="ATP-dependent DNA ligase family profile" evidence="7">
    <location>
        <begin position="1005"/>
        <end position="1242"/>
    </location>
</feature>
<feature type="region of interest" description="Disordered" evidence="6">
    <location>
        <begin position="118"/>
        <end position="165"/>
    </location>
</feature>
<feature type="compositionally biased region" description="Basic and acidic residues" evidence="6">
    <location>
        <begin position="1367"/>
        <end position="1383"/>
    </location>
</feature>
<evidence type="ECO:0000256" key="4">
    <source>
        <dbReference type="ARBA" id="ARBA00022741"/>
    </source>
</evidence>
<keyword evidence="3" id="KW-0235">DNA replication</keyword>
<dbReference type="InterPro" id="IPR012308">
    <property type="entry name" value="DNA_ligase_ATP-dep_N"/>
</dbReference>
<keyword evidence="9" id="KW-1185">Reference proteome</keyword>
<proteinExistence type="inferred from homology"/>
<dbReference type="Gene3D" id="3.30.1490.70">
    <property type="match status" value="1"/>
</dbReference>
<dbReference type="InterPro" id="IPR012310">
    <property type="entry name" value="DNA_ligase_ATP-dep_cent"/>
</dbReference>
<dbReference type="PANTHER" id="PTHR45674">
    <property type="entry name" value="DNA LIGASE 1/3 FAMILY MEMBER"/>
    <property type="match status" value="1"/>
</dbReference>
<organism evidence="8 9">
    <name type="scientific">Coccomyxa viridis</name>
    <dbReference type="NCBI Taxonomy" id="1274662"/>
    <lineage>
        <taxon>Eukaryota</taxon>
        <taxon>Viridiplantae</taxon>
        <taxon>Chlorophyta</taxon>
        <taxon>core chlorophytes</taxon>
        <taxon>Trebouxiophyceae</taxon>
        <taxon>Trebouxiophyceae incertae sedis</taxon>
        <taxon>Coccomyxaceae</taxon>
        <taxon>Coccomyxa</taxon>
    </lineage>
</organism>
<feature type="region of interest" description="Disordered" evidence="6">
    <location>
        <begin position="606"/>
        <end position="632"/>
    </location>
</feature>
<keyword evidence="4" id="KW-0547">Nucleotide-binding</keyword>
<evidence type="ECO:0000256" key="6">
    <source>
        <dbReference type="SAM" id="MobiDB-lite"/>
    </source>
</evidence>
<dbReference type="CDD" id="cd07969">
    <property type="entry name" value="OBF_DNA_ligase_I"/>
    <property type="match status" value="1"/>
</dbReference>
<feature type="compositionally biased region" description="Basic and acidic residues" evidence="6">
    <location>
        <begin position="491"/>
        <end position="507"/>
    </location>
</feature>
<dbReference type="Pfam" id="PF14555">
    <property type="entry name" value="UBA_4"/>
    <property type="match status" value="1"/>
</dbReference>
<dbReference type="Proteomes" id="UP001497392">
    <property type="component" value="Unassembled WGS sequence"/>
</dbReference>
<feature type="region of interest" description="Disordered" evidence="6">
    <location>
        <begin position="1367"/>
        <end position="1397"/>
    </location>
</feature>
<comment type="similarity">
    <text evidence="1">Belongs to the ATP-dependent DNA ligase family.</text>
</comment>
<dbReference type="PROSITE" id="PS00697">
    <property type="entry name" value="DNA_LIGASE_A1"/>
    <property type="match status" value="1"/>
</dbReference>
<feature type="compositionally biased region" description="Low complexity" evidence="6">
    <location>
        <begin position="1062"/>
        <end position="1080"/>
    </location>
</feature>
<feature type="compositionally biased region" description="Acidic residues" evidence="6">
    <location>
        <begin position="1384"/>
        <end position="1397"/>
    </location>
</feature>
<dbReference type="PANTHER" id="PTHR45674:SF9">
    <property type="entry name" value="DNA LIGASE 3"/>
    <property type="match status" value="1"/>
</dbReference>
<dbReference type="Gene3D" id="3.30.470.30">
    <property type="entry name" value="DNA ligase/mRNA capping enzyme"/>
    <property type="match status" value="1"/>
</dbReference>
<evidence type="ECO:0000256" key="1">
    <source>
        <dbReference type="ARBA" id="ARBA00007572"/>
    </source>
</evidence>
<dbReference type="InterPro" id="IPR050191">
    <property type="entry name" value="ATP-dep_DNA_ligase"/>
</dbReference>
<feature type="region of interest" description="Disordered" evidence="6">
    <location>
        <begin position="235"/>
        <end position="416"/>
    </location>
</feature>
<dbReference type="CDD" id="cd07900">
    <property type="entry name" value="Adenylation_DNA_ligase_I_Euk"/>
    <property type="match status" value="1"/>
</dbReference>
<keyword evidence="5" id="KW-0067">ATP-binding</keyword>
<feature type="compositionally biased region" description="Basic and acidic residues" evidence="6">
    <location>
        <begin position="138"/>
        <end position="149"/>
    </location>
</feature>
<dbReference type="Pfam" id="PF01068">
    <property type="entry name" value="DNA_ligase_A_M"/>
    <property type="match status" value="2"/>
</dbReference>
<protein>
    <submittedName>
        <fullName evidence="8">G2133 protein</fullName>
    </submittedName>
</protein>
<comment type="caution">
    <text evidence="8">The sequence shown here is derived from an EMBL/GenBank/DDBJ whole genome shotgun (WGS) entry which is preliminary data.</text>
</comment>
<evidence type="ECO:0000256" key="2">
    <source>
        <dbReference type="ARBA" id="ARBA00022598"/>
    </source>
</evidence>
<dbReference type="InterPro" id="IPR036599">
    <property type="entry name" value="DNA_ligase_N_sf"/>
</dbReference>
<accession>A0ABP1FRM0</accession>
<keyword evidence="2" id="KW-0436">Ligase</keyword>
<dbReference type="SUPFAM" id="SSF56091">
    <property type="entry name" value="DNA ligase/mRNA capping enzyme, catalytic domain"/>
    <property type="match status" value="2"/>
</dbReference>
<name>A0ABP1FRM0_9CHLO</name>
<gene>
    <name evidence="8" type="primary">g2133</name>
    <name evidence="8" type="ORF">VP750_LOCUS1826</name>
</gene>
<evidence type="ECO:0000313" key="9">
    <source>
        <dbReference type="Proteomes" id="UP001497392"/>
    </source>
</evidence>
<dbReference type="Pfam" id="PF04675">
    <property type="entry name" value="DNA_ligase_A_N"/>
    <property type="match status" value="1"/>
</dbReference>
<dbReference type="InterPro" id="IPR012340">
    <property type="entry name" value="NA-bd_OB-fold"/>
</dbReference>
<feature type="compositionally biased region" description="Low complexity" evidence="6">
    <location>
        <begin position="295"/>
        <end position="307"/>
    </location>
</feature>
<dbReference type="InterPro" id="IPR012309">
    <property type="entry name" value="DNA_ligase_ATP-dep_C"/>
</dbReference>
<dbReference type="PROSITE" id="PS50160">
    <property type="entry name" value="DNA_LIGASE_A3"/>
    <property type="match status" value="1"/>
</dbReference>
<dbReference type="InterPro" id="IPR016059">
    <property type="entry name" value="DNA_ligase_ATP-dep_CS"/>
</dbReference>
<feature type="compositionally biased region" description="Low complexity" evidence="6">
    <location>
        <begin position="237"/>
        <end position="246"/>
    </location>
</feature>
<evidence type="ECO:0000259" key="7">
    <source>
        <dbReference type="PROSITE" id="PS50160"/>
    </source>
</evidence>
<dbReference type="Gene3D" id="2.40.50.140">
    <property type="entry name" value="Nucleic acid-binding proteins"/>
    <property type="match status" value="1"/>
</dbReference>
<dbReference type="Pfam" id="PF04679">
    <property type="entry name" value="DNA_ligase_A_C"/>
    <property type="match status" value="1"/>
</dbReference>
<reference evidence="8 9" key="1">
    <citation type="submission" date="2024-06" db="EMBL/GenBank/DDBJ databases">
        <authorList>
            <person name="Kraege A."/>
            <person name="Thomma B."/>
        </authorList>
    </citation>
    <scope>NUCLEOTIDE SEQUENCE [LARGE SCALE GENOMIC DNA]</scope>
</reference>
<dbReference type="PROSITE" id="PS00333">
    <property type="entry name" value="DNA_LIGASE_A2"/>
    <property type="match status" value="1"/>
</dbReference>
<feature type="region of interest" description="Disordered" evidence="6">
    <location>
        <begin position="443"/>
        <end position="468"/>
    </location>
</feature>